<keyword evidence="9" id="KW-1185">Reference proteome</keyword>
<feature type="transmembrane region" description="Helical" evidence="6">
    <location>
        <begin position="410"/>
        <end position="430"/>
    </location>
</feature>
<feature type="transmembrane region" description="Helical" evidence="6">
    <location>
        <begin position="103"/>
        <end position="130"/>
    </location>
</feature>
<feature type="transmembrane region" description="Helical" evidence="6">
    <location>
        <begin position="283"/>
        <end position="303"/>
    </location>
</feature>
<protein>
    <submittedName>
        <fullName evidence="8">Putative ABC transport system permease protein</fullName>
    </submittedName>
</protein>
<evidence type="ECO:0000256" key="6">
    <source>
        <dbReference type="SAM" id="Phobius"/>
    </source>
</evidence>
<feature type="domain" description="ABC3 transporter permease C-terminal" evidence="7">
    <location>
        <begin position="324"/>
        <end position="430"/>
    </location>
</feature>
<feature type="domain" description="ABC3 transporter permease C-terminal" evidence="7">
    <location>
        <begin position="61"/>
        <end position="168"/>
    </location>
</feature>
<evidence type="ECO:0000256" key="3">
    <source>
        <dbReference type="ARBA" id="ARBA00022692"/>
    </source>
</evidence>
<evidence type="ECO:0000256" key="1">
    <source>
        <dbReference type="ARBA" id="ARBA00004651"/>
    </source>
</evidence>
<evidence type="ECO:0000256" key="5">
    <source>
        <dbReference type="ARBA" id="ARBA00023136"/>
    </source>
</evidence>
<feature type="transmembrane region" description="Helical" evidence="6">
    <location>
        <begin position="16"/>
        <end position="38"/>
    </location>
</feature>
<evidence type="ECO:0000313" key="9">
    <source>
        <dbReference type="Proteomes" id="UP000527616"/>
    </source>
</evidence>
<dbReference type="PANTHER" id="PTHR30287:SF2">
    <property type="entry name" value="BLL1001 PROTEIN"/>
    <property type="match status" value="1"/>
</dbReference>
<comment type="subcellular location">
    <subcellularLocation>
        <location evidence="1">Cell membrane</location>
        <topology evidence="1">Multi-pass membrane protein</topology>
    </subcellularLocation>
</comment>
<dbReference type="Pfam" id="PF02687">
    <property type="entry name" value="FtsX"/>
    <property type="match status" value="2"/>
</dbReference>
<name>A0A7Z0D7Y5_9ACTN</name>
<proteinExistence type="predicted"/>
<organism evidence="8 9">
    <name type="scientific">Naumannella cuiyingiana</name>
    <dbReference type="NCBI Taxonomy" id="1347891"/>
    <lineage>
        <taxon>Bacteria</taxon>
        <taxon>Bacillati</taxon>
        <taxon>Actinomycetota</taxon>
        <taxon>Actinomycetes</taxon>
        <taxon>Propionibacteriales</taxon>
        <taxon>Propionibacteriaceae</taxon>
        <taxon>Naumannella</taxon>
    </lineage>
</organism>
<gene>
    <name evidence="8" type="ORF">GGQ54_001107</name>
</gene>
<dbReference type="RefSeq" id="WP_179444491.1">
    <property type="nucleotide sequence ID" value="NZ_JACBZS010000001.1"/>
</dbReference>
<dbReference type="GO" id="GO:0005886">
    <property type="term" value="C:plasma membrane"/>
    <property type="evidence" value="ECO:0007669"/>
    <property type="project" value="UniProtKB-SubCell"/>
</dbReference>
<evidence type="ECO:0000259" key="7">
    <source>
        <dbReference type="Pfam" id="PF02687"/>
    </source>
</evidence>
<dbReference type="Proteomes" id="UP000527616">
    <property type="component" value="Unassembled WGS sequence"/>
</dbReference>
<comment type="caution">
    <text evidence="8">The sequence shown here is derived from an EMBL/GenBank/DDBJ whole genome shotgun (WGS) entry which is preliminary data.</text>
</comment>
<feature type="transmembrane region" description="Helical" evidence="6">
    <location>
        <begin position="223"/>
        <end position="243"/>
    </location>
</feature>
<evidence type="ECO:0000256" key="4">
    <source>
        <dbReference type="ARBA" id="ARBA00022989"/>
    </source>
</evidence>
<feature type="transmembrane region" description="Helical" evidence="6">
    <location>
        <begin position="323"/>
        <end position="345"/>
    </location>
</feature>
<dbReference type="InterPro" id="IPR038766">
    <property type="entry name" value="Membrane_comp_ABC_pdt"/>
</dbReference>
<feature type="transmembrane region" description="Helical" evidence="6">
    <location>
        <begin position="150"/>
        <end position="170"/>
    </location>
</feature>
<feature type="transmembrane region" description="Helical" evidence="6">
    <location>
        <begin position="199"/>
        <end position="217"/>
    </location>
</feature>
<reference evidence="8 9" key="1">
    <citation type="submission" date="2020-07" db="EMBL/GenBank/DDBJ databases">
        <title>Sequencing the genomes of 1000 actinobacteria strains.</title>
        <authorList>
            <person name="Klenk H.-P."/>
        </authorList>
    </citation>
    <scope>NUCLEOTIDE SEQUENCE [LARGE SCALE GENOMIC DNA]</scope>
    <source>
        <strain evidence="8 9">DSM 103164</strain>
    </source>
</reference>
<keyword evidence="3 6" id="KW-0812">Transmembrane</keyword>
<sequence length="437" mass="44122">MISVALQSAAYHRRSLLATGLVGLVGTALVAGMAGILASGLAPGANDADRPFLTQFPAIMGSWILAIVVFAVVSTVGVALDGRTEEIGGMRLIGATPGQVRRMVALETAAVALAAALPGVAVSYLVGWVIVAQVRDVGLIHPESAYRPGLGWPVLAAGLIVLASIAGGYLGARTLAARSPVEAAGPSDRASRSGRVRRIVAAALIMIGLISSASSLAMPASSVYATAATGPGCVLVAVGLCLLARELVGLAERVLRLLPTGRSASWHLARINLRTVPDRIRPAVTFLTLFLGVSTGILTMQGIENAANGGAGGIGVVMASINYLVVVLIAAFMAIALANNLIAAINGRRGELATMSSVGATEPQVRAMLLCETLVGLAVATLASTLGAVVAVIPFAIAKLGDVRAAAAPGPYLLMIAIGAALTVGVTVFAERAAVSR</sequence>
<evidence type="ECO:0000256" key="2">
    <source>
        <dbReference type="ARBA" id="ARBA00022475"/>
    </source>
</evidence>
<accession>A0A7Z0D7Y5</accession>
<keyword evidence="2" id="KW-1003">Cell membrane</keyword>
<dbReference type="InterPro" id="IPR003838">
    <property type="entry name" value="ABC3_permease_C"/>
</dbReference>
<dbReference type="PANTHER" id="PTHR30287">
    <property type="entry name" value="MEMBRANE COMPONENT OF PREDICTED ABC SUPERFAMILY METABOLITE UPTAKE TRANSPORTER"/>
    <property type="match status" value="1"/>
</dbReference>
<evidence type="ECO:0000313" key="8">
    <source>
        <dbReference type="EMBL" id="NYI70547.1"/>
    </source>
</evidence>
<feature type="transmembrane region" description="Helical" evidence="6">
    <location>
        <begin position="374"/>
        <end position="398"/>
    </location>
</feature>
<keyword evidence="5 6" id="KW-0472">Membrane</keyword>
<dbReference type="EMBL" id="JACBZS010000001">
    <property type="protein sequence ID" value="NYI70547.1"/>
    <property type="molecule type" value="Genomic_DNA"/>
</dbReference>
<dbReference type="AlphaFoldDB" id="A0A7Z0D7Y5"/>
<keyword evidence="4 6" id="KW-1133">Transmembrane helix</keyword>
<feature type="transmembrane region" description="Helical" evidence="6">
    <location>
        <begin position="58"/>
        <end position="82"/>
    </location>
</feature>